<keyword evidence="4" id="KW-1185">Reference proteome</keyword>
<dbReference type="Gene3D" id="2.60.120.10">
    <property type="entry name" value="Jelly Rolls"/>
    <property type="match status" value="1"/>
</dbReference>
<feature type="domain" description="Cupin type-2" evidence="2">
    <location>
        <begin position="39"/>
        <end position="91"/>
    </location>
</feature>
<feature type="compositionally biased region" description="Basic and acidic residues" evidence="1">
    <location>
        <begin position="1"/>
        <end position="16"/>
    </location>
</feature>
<reference evidence="4" key="1">
    <citation type="submission" date="2018-09" db="EMBL/GenBank/DDBJ databases">
        <authorList>
            <person name="Livingstone P.G."/>
            <person name="Whitworth D.E."/>
        </authorList>
    </citation>
    <scope>NUCLEOTIDE SEQUENCE [LARGE SCALE GENOMIC DNA]</scope>
    <source>
        <strain evidence="4">CA051B</strain>
    </source>
</reference>
<dbReference type="RefSeq" id="WP_120624411.1">
    <property type="nucleotide sequence ID" value="NZ_RAWB01000638.1"/>
</dbReference>
<dbReference type="Proteomes" id="UP000272888">
    <property type="component" value="Unassembled WGS sequence"/>
</dbReference>
<evidence type="ECO:0000313" key="4">
    <source>
        <dbReference type="Proteomes" id="UP000272888"/>
    </source>
</evidence>
<gene>
    <name evidence="3" type="ORF">D7V93_37040</name>
</gene>
<evidence type="ECO:0000259" key="2">
    <source>
        <dbReference type="Pfam" id="PF07883"/>
    </source>
</evidence>
<name>A0A3A8NGF8_9BACT</name>
<dbReference type="EMBL" id="RAWB01000638">
    <property type="protein sequence ID" value="RKH43426.1"/>
    <property type="molecule type" value="Genomic_DNA"/>
</dbReference>
<dbReference type="SUPFAM" id="SSF51182">
    <property type="entry name" value="RmlC-like cupins"/>
    <property type="match status" value="1"/>
</dbReference>
<organism evidence="3 4">
    <name type="scientific">Corallococcus llansteffanensis</name>
    <dbReference type="NCBI Taxonomy" id="2316731"/>
    <lineage>
        <taxon>Bacteria</taxon>
        <taxon>Pseudomonadati</taxon>
        <taxon>Myxococcota</taxon>
        <taxon>Myxococcia</taxon>
        <taxon>Myxococcales</taxon>
        <taxon>Cystobacterineae</taxon>
        <taxon>Myxococcaceae</taxon>
        <taxon>Corallococcus</taxon>
    </lineage>
</organism>
<feature type="compositionally biased region" description="Basic and acidic residues" evidence="1">
    <location>
        <begin position="108"/>
        <end position="118"/>
    </location>
</feature>
<evidence type="ECO:0000313" key="3">
    <source>
        <dbReference type="EMBL" id="RKH43426.1"/>
    </source>
</evidence>
<evidence type="ECO:0000256" key="1">
    <source>
        <dbReference type="SAM" id="MobiDB-lite"/>
    </source>
</evidence>
<dbReference type="AlphaFoldDB" id="A0A3A8NGF8"/>
<dbReference type="InterPro" id="IPR014710">
    <property type="entry name" value="RmlC-like_jellyroll"/>
</dbReference>
<comment type="caution">
    <text evidence="3">The sequence shown here is derived from an EMBL/GenBank/DDBJ whole genome shotgun (WGS) entry which is preliminary data.</text>
</comment>
<protein>
    <submittedName>
        <fullName evidence="3">Cupin domain-containing protein</fullName>
    </submittedName>
</protein>
<feature type="region of interest" description="Disordered" evidence="1">
    <location>
        <begin position="100"/>
        <end position="125"/>
    </location>
</feature>
<dbReference type="Pfam" id="PF07883">
    <property type="entry name" value="Cupin_2"/>
    <property type="match status" value="1"/>
</dbReference>
<dbReference type="InterPro" id="IPR013096">
    <property type="entry name" value="Cupin_2"/>
</dbReference>
<sequence>MGDTSVKKVESRHSPKGEMGQKYLASGVRVAMRLWEDEPPAEAKPASVRDYETVGYVLKGRAELHLEGQVILLNPGDSWLVPRGSSHTYKILETFSAVEATSPSSAVHGRDEHSEATTKGKAAKA</sequence>
<accession>A0A3A8NGF8</accession>
<feature type="region of interest" description="Disordered" evidence="1">
    <location>
        <begin position="1"/>
        <end position="22"/>
    </location>
</feature>
<dbReference type="InterPro" id="IPR011051">
    <property type="entry name" value="RmlC_Cupin_sf"/>
</dbReference>
<proteinExistence type="predicted"/>